<dbReference type="Proteomes" id="UP001172457">
    <property type="component" value="Chromosome 5"/>
</dbReference>
<evidence type="ECO:0000313" key="2">
    <source>
        <dbReference type="Proteomes" id="UP001172457"/>
    </source>
</evidence>
<proteinExistence type="predicted"/>
<gene>
    <name evidence="1" type="ORF">OSB04_019953</name>
</gene>
<reference evidence="1" key="1">
    <citation type="submission" date="2023-03" db="EMBL/GenBank/DDBJ databases">
        <title>Chromosome-scale reference genome and RAD-based genetic map of yellow starthistle (Centaurea solstitialis) reveal putative structural variation and QTLs associated with invader traits.</title>
        <authorList>
            <person name="Reatini B."/>
            <person name="Cang F.A."/>
            <person name="Jiang Q."/>
            <person name="Mckibben M.T.W."/>
            <person name="Barker M.S."/>
            <person name="Rieseberg L.H."/>
            <person name="Dlugosch K.M."/>
        </authorList>
    </citation>
    <scope>NUCLEOTIDE SEQUENCE</scope>
    <source>
        <strain evidence="1">CAN-66</strain>
        <tissue evidence="1">Leaf</tissue>
    </source>
</reference>
<accession>A0AA38SRB3</accession>
<evidence type="ECO:0000313" key="1">
    <source>
        <dbReference type="EMBL" id="KAJ9547410.1"/>
    </source>
</evidence>
<dbReference type="AlphaFoldDB" id="A0AA38SRB3"/>
<name>A0AA38SRB3_9ASTR</name>
<sequence length="70" mass="8177">MFGKKARLDRLETVKAPMKSSMRENELVYTYVQKLERAVVVVRSRIQVIVLLRIHYFNGVTKTQAVQPEI</sequence>
<protein>
    <submittedName>
        <fullName evidence="1">Uncharacterized protein</fullName>
    </submittedName>
</protein>
<dbReference type="EMBL" id="JARYMX010000005">
    <property type="protein sequence ID" value="KAJ9547410.1"/>
    <property type="molecule type" value="Genomic_DNA"/>
</dbReference>
<keyword evidence="2" id="KW-1185">Reference proteome</keyword>
<organism evidence="1 2">
    <name type="scientific">Centaurea solstitialis</name>
    <name type="common">yellow star-thistle</name>
    <dbReference type="NCBI Taxonomy" id="347529"/>
    <lineage>
        <taxon>Eukaryota</taxon>
        <taxon>Viridiplantae</taxon>
        <taxon>Streptophyta</taxon>
        <taxon>Embryophyta</taxon>
        <taxon>Tracheophyta</taxon>
        <taxon>Spermatophyta</taxon>
        <taxon>Magnoliopsida</taxon>
        <taxon>eudicotyledons</taxon>
        <taxon>Gunneridae</taxon>
        <taxon>Pentapetalae</taxon>
        <taxon>asterids</taxon>
        <taxon>campanulids</taxon>
        <taxon>Asterales</taxon>
        <taxon>Asteraceae</taxon>
        <taxon>Carduoideae</taxon>
        <taxon>Cardueae</taxon>
        <taxon>Centaureinae</taxon>
        <taxon>Centaurea</taxon>
    </lineage>
</organism>
<comment type="caution">
    <text evidence="1">The sequence shown here is derived from an EMBL/GenBank/DDBJ whole genome shotgun (WGS) entry which is preliminary data.</text>
</comment>